<reference evidence="2 3" key="1">
    <citation type="submission" date="2016-10" db="EMBL/GenBank/DDBJ databases">
        <authorList>
            <person name="de Groot N.N."/>
        </authorList>
    </citation>
    <scope>NUCLEOTIDE SEQUENCE [LARGE SCALE GENOMIC DNA]</scope>
    <source>
        <strain evidence="2 3">DSM 20581</strain>
    </source>
</reference>
<dbReference type="EMBL" id="FOXW01000004">
    <property type="protein sequence ID" value="SFQ27699.1"/>
    <property type="molecule type" value="Genomic_DNA"/>
</dbReference>
<feature type="compositionally biased region" description="Basic residues" evidence="1">
    <location>
        <begin position="40"/>
        <end position="51"/>
    </location>
</feature>
<dbReference type="AlphaFoldDB" id="A0A1I5X6T1"/>
<gene>
    <name evidence="2" type="ORF">SAMN04488506_1233</name>
</gene>
<dbReference type="Proteomes" id="UP000199136">
    <property type="component" value="Unassembled WGS sequence"/>
</dbReference>
<evidence type="ECO:0000313" key="3">
    <source>
        <dbReference type="Proteomes" id="UP000199136"/>
    </source>
</evidence>
<accession>A0A1I5X6T1</accession>
<proteinExistence type="predicted"/>
<feature type="region of interest" description="Disordered" evidence="1">
    <location>
        <begin position="38"/>
        <end position="58"/>
    </location>
</feature>
<evidence type="ECO:0000256" key="1">
    <source>
        <dbReference type="SAM" id="MobiDB-lite"/>
    </source>
</evidence>
<organism evidence="2 3">
    <name type="scientific">Desemzia incerta</name>
    <dbReference type="NCBI Taxonomy" id="82801"/>
    <lineage>
        <taxon>Bacteria</taxon>
        <taxon>Bacillati</taxon>
        <taxon>Bacillota</taxon>
        <taxon>Bacilli</taxon>
        <taxon>Lactobacillales</taxon>
        <taxon>Carnobacteriaceae</taxon>
        <taxon>Desemzia</taxon>
    </lineage>
</organism>
<name>A0A1I5X6T1_9LACT</name>
<evidence type="ECO:0000313" key="2">
    <source>
        <dbReference type="EMBL" id="SFQ27699.1"/>
    </source>
</evidence>
<sequence length="70" mass="8278">MKRVKKVLMAEMKQPFSRQTTKQTAHGTLILVSGHERTNYRAHGRKSRQHQQKSLSKREARKIFVFINRS</sequence>
<keyword evidence="3" id="KW-1185">Reference proteome</keyword>
<protein>
    <submittedName>
        <fullName evidence="2">Uncharacterized protein</fullName>
    </submittedName>
</protein>